<evidence type="ECO:0000256" key="2">
    <source>
        <dbReference type="ARBA" id="ARBA00022833"/>
    </source>
</evidence>
<dbReference type="PROSITE" id="PS50023">
    <property type="entry name" value="LIM_DOMAIN_2"/>
    <property type="match status" value="1"/>
</dbReference>
<dbReference type="Proteomes" id="UP000237000">
    <property type="component" value="Unassembled WGS sequence"/>
</dbReference>
<reference evidence="6" key="1">
    <citation type="submission" date="2016-06" db="EMBL/GenBank/DDBJ databases">
        <title>Parallel loss of symbiosis genes in relatives of nitrogen-fixing non-legume Parasponia.</title>
        <authorList>
            <person name="Van Velzen R."/>
            <person name="Holmer R."/>
            <person name="Bu F."/>
            <person name="Rutten L."/>
            <person name="Van Zeijl A."/>
            <person name="Liu W."/>
            <person name="Santuari L."/>
            <person name="Cao Q."/>
            <person name="Sharma T."/>
            <person name="Shen D."/>
            <person name="Roswanjaya Y."/>
            <person name="Wardhani T."/>
            <person name="Kalhor M.S."/>
            <person name="Jansen J."/>
            <person name="Van den Hoogen J."/>
            <person name="Gungor B."/>
            <person name="Hartog M."/>
            <person name="Hontelez J."/>
            <person name="Verver J."/>
            <person name="Yang W.-C."/>
            <person name="Schijlen E."/>
            <person name="Repin R."/>
            <person name="Schilthuizen M."/>
            <person name="Schranz E."/>
            <person name="Heidstra R."/>
            <person name="Miyata K."/>
            <person name="Fedorova E."/>
            <person name="Kohlen W."/>
            <person name="Bisseling T."/>
            <person name="Smit S."/>
            <person name="Geurts R."/>
        </authorList>
    </citation>
    <scope>NUCLEOTIDE SEQUENCE [LARGE SCALE GENOMIC DNA]</scope>
    <source>
        <strain evidence="6">cv. RG33-2</strain>
    </source>
</reference>
<dbReference type="GO" id="GO:0046872">
    <property type="term" value="F:metal ion binding"/>
    <property type="evidence" value="ECO:0007669"/>
    <property type="project" value="UniProtKB-KW"/>
</dbReference>
<keyword evidence="6" id="KW-1185">Reference proteome</keyword>
<gene>
    <name evidence="5" type="ORF">TorRG33x02_275020</name>
</gene>
<dbReference type="EMBL" id="JXTC01000332">
    <property type="protein sequence ID" value="PON63947.1"/>
    <property type="molecule type" value="Genomic_DNA"/>
</dbReference>
<protein>
    <submittedName>
        <fullName evidence="5">Zinc finger, LIM-type</fullName>
    </submittedName>
</protein>
<feature type="non-terminal residue" evidence="5">
    <location>
        <position position="1"/>
    </location>
</feature>
<comment type="caution">
    <text evidence="5">The sequence shown here is derived from an EMBL/GenBank/DDBJ whole genome shotgun (WGS) entry which is preliminary data.</text>
</comment>
<evidence type="ECO:0000313" key="6">
    <source>
        <dbReference type="Proteomes" id="UP000237000"/>
    </source>
</evidence>
<evidence type="ECO:0000256" key="1">
    <source>
        <dbReference type="ARBA" id="ARBA00022723"/>
    </source>
</evidence>
<dbReference type="OrthoDB" id="10303784at2759"/>
<dbReference type="Gene3D" id="2.10.110.10">
    <property type="entry name" value="Cysteine Rich Protein"/>
    <property type="match status" value="1"/>
</dbReference>
<proteinExistence type="predicted"/>
<keyword evidence="1 3" id="KW-0479">Metal-binding</keyword>
<evidence type="ECO:0000313" key="5">
    <source>
        <dbReference type="EMBL" id="PON63947.1"/>
    </source>
</evidence>
<accession>A0A2P5CSC6</accession>
<feature type="domain" description="LIM zinc-binding" evidence="4">
    <location>
        <begin position="31"/>
        <end position="99"/>
    </location>
</feature>
<evidence type="ECO:0000256" key="3">
    <source>
        <dbReference type="PROSITE-ProRule" id="PRU00125"/>
    </source>
</evidence>
<keyword evidence="3" id="KW-0440">LIM domain</keyword>
<dbReference type="InParanoid" id="A0A2P5CSC6"/>
<organism evidence="5 6">
    <name type="scientific">Trema orientale</name>
    <name type="common">Charcoal tree</name>
    <name type="synonym">Celtis orientalis</name>
    <dbReference type="NCBI Taxonomy" id="63057"/>
    <lineage>
        <taxon>Eukaryota</taxon>
        <taxon>Viridiplantae</taxon>
        <taxon>Streptophyta</taxon>
        <taxon>Embryophyta</taxon>
        <taxon>Tracheophyta</taxon>
        <taxon>Spermatophyta</taxon>
        <taxon>Magnoliopsida</taxon>
        <taxon>eudicotyledons</taxon>
        <taxon>Gunneridae</taxon>
        <taxon>Pentapetalae</taxon>
        <taxon>rosids</taxon>
        <taxon>fabids</taxon>
        <taxon>Rosales</taxon>
        <taxon>Cannabaceae</taxon>
        <taxon>Trema</taxon>
    </lineage>
</organism>
<dbReference type="AlphaFoldDB" id="A0A2P5CSC6"/>
<sequence>STGSGRGKEKKSSKEEITEEGKALLNFFPEGRCPICLVMVNENVNDDSLVKIKLRNVHYTCHKSCFKCSKCGCDLSPTNWVKFLIKYYCNKCTRELIENKGESRA</sequence>
<name>A0A2P5CSC6_TREOI</name>
<evidence type="ECO:0000259" key="4">
    <source>
        <dbReference type="PROSITE" id="PS50023"/>
    </source>
</evidence>
<dbReference type="InterPro" id="IPR001781">
    <property type="entry name" value="Znf_LIM"/>
</dbReference>
<keyword evidence="2 3" id="KW-0862">Zinc</keyword>